<comment type="similarity">
    <text evidence="9">Belongs to the FtsQ/DivIB family. FtsQ subfamily.</text>
</comment>
<dbReference type="InterPro" id="IPR013685">
    <property type="entry name" value="POTRA_FtsQ_type"/>
</dbReference>
<dbReference type="Gene3D" id="3.10.20.310">
    <property type="entry name" value="membrane protein fhac"/>
    <property type="match status" value="1"/>
</dbReference>
<dbReference type="PROSITE" id="PS51779">
    <property type="entry name" value="POTRA"/>
    <property type="match status" value="1"/>
</dbReference>
<comment type="subunit">
    <text evidence="9">Part of a complex composed of FtsB, FtsL and FtsQ.</text>
</comment>
<evidence type="ECO:0000259" key="10">
    <source>
        <dbReference type="PROSITE" id="PS51779"/>
    </source>
</evidence>
<dbReference type="RefSeq" id="WP_130567113.1">
    <property type="nucleotide sequence ID" value="NZ_SHLY01000004.1"/>
</dbReference>
<evidence type="ECO:0000313" key="12">
    <source>
        <dbReference type="Proteomes" id="UP000292544"/>
    </source>
</evidence>
<dbReference type="Proteomes" id="UP000292544">
    <property type="component" value="Unassembled WGS sequence"/>
</dbReference>
<keyword evidence="8 9" id="KW-0131">Cell cycle</keyword>
<dbReference type="PANTHER" id="PTHR35851">
    <property type="entry name" value="CELL DIVISION PROTEIN FTSQ"/>
    <property type="match status" value="1"/>
</dbReference>
<proteinExistence type="inferred from homology"/>
<keyword evidence="5 9" id="KW-0812">Transmembrane</keyword>
<evidence type="ECO:0000256" key="8">
    <source>
        <dbReference type="ARBA" id="ARBA00023306"/>
    </source>
</evidence>
<keyword evidence="6 9" id="KW-1133">Transmembrane helix</keyword>
<evidence type="ECO:0000256" key="5">
    <source>
        <dbReference type="ARBA" id="ARBA00022692"/>
    </source>
</evidence>
<dbReference type="Pfam" id="PF08478">
    <property type="entry name" value="POTRA_1"/>
    <property type="match status" value="1"/>
</dbReference>
<comment type="caution">
    <text evidence="11">The sequence shown here is derived from an EMBL/GenBank/DDBJ whole genome shotgun (WGS) entry which is preliminary data.</text>
</comment>
<dbReference type="Pfam" id="PF03799">
    <property type="entry name" value="FtsQ_DivIB_C"/>
    <property type="match status" value="1"/>
</dbReference>
<evidence type="ECO:0000256" key="4">
    <source>
        <dbReference type="ARBA" id="ARBA00022618"/>
    </source>
</evidence>
<dbReference type="Gene3D" id="3.40.50.11690">
    <property type="entry name" value="Cell division protein FtsQ/DivIB"/>
    <property type="match status" value="1"/>
</dbReference>
<reference evidence="12" key="1">
    <citation type="submission" date="2019-02" db="EMBL/GenBank/DDBJ databases">
        <title>Draft genome sequence of Muricauda sp. 176CP4-71.</title>
        <authorList>
            <person name="Park J.-S."/>
        </authorList>
    </citation>
    <scope>NUCLEOTIDE SEQUENCE [LARGE SCALE GENOMIC DNA]</scope>
    <source>
        <strain evidence="12">176GS2-150</strain>
    </source>
</reference>
<evidence type="ECO:0000256" key="2">
    <source>
        <dbReference type="ARBA" id="ARBA00022475"/>
    </source>
</evidence>
<dbReference type="InterPro" id="IPR034746">
    <property type="entry name" value="POTRA"/>
</dbReference>
<evidence type="ECO:0000256" key="1">
    <source>
        <dbReference type="ARBA" id="ARBA00004370"/>
    </source>
</evidence>
<dbReference type="HAMAP" id="MF_00911">
    <property type="entry name" value="FtsQ_subfam"/>
    <property type="match status" value="1"/>
</dbReference>
<dbReference type="InterPro" id="IPR045335">
    <property type="entry name" value="FtsQ_C_sf"/>
</dbReference>
<evidence type="ECO:0000256" key="9">
    <source>
        <dbReference type="HAMAP-Rule" id="MF_00911"/>
    </source>
</evidence>
<evidence type="ECO:0000313" key="11">
    <source>
        <dbReference type="EMBL" id="TAA45132.1"/>
    </source>
</evidence>
<keyword evidence="4 9" id="KW-0132">Cell division</keyword>
<evidence type="ECO:0000256" key="7">
    <source>
        <dbReference type="ARBA" id="ARBA00023136"/>
    </source>
</evidence>
<protein>
    <recommendedName>
        <fullName evidence="9">Cell division protein FtsQ</fullName>
    </recommendedName>
</protein>
<feature type="domain" description="POTRA" evidence="10">
    <location>
        <begin position="52"/>
        <end position="122"/>
    </location>
</feature>
<evidence type="ECO:0000256" key="6">
    <source>
        <dbReference type="ARBA" id="ARBA00022989"/>
    </source>
</evidence>
<gene>
    <name evidence="9" type="primary">ftsQ</name>
    <name evidence="11" type="ORF">EXY25_13070</name>
</gene>
<keyword evidence="7 9" id="KW-0472">Membrane</keyword>
<dbReference type="PANTHER" id="PTHR35851:SF1">
    <property type="entry name" value="CELL DIVISION PROTEIN FTSQ"/>
    <property type="match status" value="1"/>
</dbReference>
<keyword evidence="12" id="KW-1185">Reference proteome</keyword>
<comment type="function">
    <text evidence="9">Essential cell division protein. May link together the upstream cell division proteins, which are predominantly cytoplasmic, with the downstream cell division proteins, which are predominantly periplasmic. May control correct divisome assembly.</text>
</comment>
<dbReference type="InterPro" id="IPR005548">
    <property type="entry name" value="Cell_div_FtsQ/DivIB_C"/>
</dbReference>
<evidence type="ECO:0000256" key="3">
    <source>
        <dbReference type="ARBA" id="ARBA00022519"/>
    </source>
</evidence>
<comment type="subcellular location">
    <subcellularLocation>
        <location evidence="9">Cell inner membrane</location>
        <topology evidence="9">Single-pass type II membrane protein</topology>
    </subcellularLocation>
    <subcellularLocation>
        <location evidence="1">Membrane</location>
    </subcellularLocation>
    <text evidence="9">Localizes to the division septum.</text>
</comment>
<dbReference type="EMBL" id="SHLY01000004">
    <property type="protein sequence ID" value="TAA45132.1"/>
    <property type="molecule type" value="Genomic_DNA"/>
</dbReference>
<organism evidence="11 12">
    <name type="scientific">Corallincola spongiicola</name>
    <dbReference type="NCBI Taxonomy" id="2520508"/>
    <lineage>
        <taxon>Bacteria</taxon>
        <taxon>Pseudomonadati</taxon>
        <taxon>Pseudomonadota</taxon>
        <taxon>Gammaproteobacteria</taxon>
        <taxon>Alteromonadales</taxon>
        <taxon>Psychromonadaceae</taxon>
        <taxon>Corallincola</taxon>
    </lineage>
</organism>
<keyword evidence="3 9" id="KW-0997">Cell inner membrane</keyword>
<dbReference type="InterPro" id="IPR026579">
    <property type="entry name" value="FtsQ"/>
</dbReference>
<feature type="transmembrane region" description="Helical" evidence="9">
    <location>
        <begin position="21"/>
        <end position="40"/>
    </location>
</feature>
<accession>A0ABY1WNJ0</accession>
<sequence>MAIAMTTEPEMTPEHEATSKHWGGLVFFILTLLALGYGIYQLSEAVADREVLPIAQLKIIGERRFTTDQEIRGALESGAGLDSLMMQDVAHVQRRVVELPWVDAVQVRKSWPDGLTLFITEQQPLAQWDEGRLLNQRGELFTVPEPALAEPLPLLQGPDGTEQRVLDYFKRFDSLLAYHQLELLELTMSTRQAWKLLLAPNLELRLGREDEIARLQRFIDLYQALPAEAKNKIAYVDARYDTGMAVGWLTENDTE</sequence>
<name>A0ABY1WNJ0_9GAMM</name>
<keyword evidence="2 9" id="KW-1003">Cell membrane</keyword>